<evidence type="ECO:0000313" key="1">
    <source>
        <dbReference type="EMBL" id="CAZ97411.1"/>
    </source>
</evidence>
<protein>
    <submittedName>
        <fullName evidence="1">Uncharacterized protein</fullName>
    </submittedName>
</protein>
<organism evidence="1 2">
    <name type="scientific">Zobellia galactanivorans (strain DSM 12802 / CCUG 47099 / CIP 106680 / NCIMB 13871 / Dsij)</name>
    <dbReference type="NCBI Taxonomy" id="63186"/>
    <lineage>
        <taxon>Bacteria</taxon>
        <taxon>Pseudomonadati</taxon>
        <taxon>Bacteroidota</taxon>
        <taxon>Flavobacteriia</taxon>
        <taxon>Flavobacteriales</taxon>
        <taxon>Flavobacteriaceae</taxon>
        <taxon>Zobellia</taxon>
    </lineage>
</organism>
<gene>
    <name evidence="1" type="ordered locus">zobellia_3273</name>
</gene>
<accession>G0L0H8</accession>
<reference evidence="2" key="1">
    <citation type="submission" date="2009-07" db="EMBL/GenBank/DDBJ databases">
        <title>Complete genome sequence of Zobellia galactanivorans Dsij.</title>
        <authorList>
            <consortium name="Genoscope - CEA"/>
        </authorList>
    </citation>
    <scope>NUCLEOTIDE SEQUENCE [LARGE SCALE GENOMIC DNA]</scope>
    <source>
        <strain evidence="2">DSM 12802 / CCUG 47099 / CIP 106680 / NCIMB 13871 / Dsij</strain>
    </source>
</reference>
<dbReference type="STRING" id="63186.ZOBELLIA_3273"/>
<sequence length="44" mass="5311">MPIINTDLWVLRQGLFIFMKSQNLWDFAFEQKKKKQNQKLLLSA</sequence>
<name>G0L0H8_ZOBGA</name>
<keyword evidence="2" id="KW-1185">Reference proteome</keyword>
<dbReference type="Proteomes" id="UP000008898">
    <property type="component" value="Chromosome"/>
</dbReference>
<dbReference type="AlphaFoldDB" id="G0L0H8"/>
<dbReference type="KEGG" id="zga:ZOBELLIA_3273"/>
<evidence type="ECO:0000313" key="2">
    <source>
        <dbReference type="Proteomes" id="UP000008898"/>
    </source>
</evidence>
<proteinExistence type="predicted"/>
<reference evidence="1 2" key="2">
    <citation type="journal article" date="2012" name="Environ. Microbiol.">
        <title>Characterization of the first alginolytic operons in a marine bacterium: from their emergence in marine Flavobacteriia to their independent transfers to marine Proteobacteria and human gut Bacteroides.</title>
        <authorList>
            <person name="Thomas F."/>
            <person name="Barbeyron T."/>
            <person name="Tonon T."/>
            <person name="Genicot S."/>
            <person name="Czjzek M."/>
            <person name="Michel G."/>
        </authorList>
    </citation>
    <scope>NUCLEOTIDE SEQUENCE [LARGE SCALE GENOMIC DNA]</scope>
    <source>
        <strain evidence="2">DSM 12802 / CCUG 47099 / CIP 106680 / NCIMB 13871 / Dsij</strain>
    </source>
</reference>
<dbReference type="EMBL" id="FP476056">
    <property type="protein sequence ID" value="CAZ97411.1"/>
    <property type="molecule type" value="Genomic_DNA"/>
</dbReference>
<dbReference type="HOGENOM" id="CLU_3224219_0_0_10"/>